<keyword evidence="4 5" id="KW-0413">Isomerase</keyword>
<evidence type="ECO:0000259" key="6">
    <source>
        <dbReference type="Pfam" id="PF01509"/>
    </source>
</evidence>
<name>M1Z645_9FIRM</name>
<feature type="domain" description="tRNA pseudouridylate synthase B C-terminal" evidence="7">
    <location>
        <begin position="172"/>
        <end position="228"/>
    </location>
</feature>
<dbReference type="NCBIfam" id="TIGR00431">
    <property type="entry name" value="TruB"/>
    <property type="match status" value="1"/>
</dbReference>
<dbReference type="GO" id="GO:0031119">
    <property type="term" value="P:tRNA pseudouridine synthesis"/>
    <property type="evidence" value="ECO:0007669"/>
    <property type="project" value="UniProtKB-UniRule"/>
</dbReference>
<reference evidence="8 9" key="1">
    <citation type="submission" date="2016-11" db="EMBL/GenBank/DDBJ databases">
        <authorList>
            <person name="Manzoor S."/>
        </authorList>
    </citation>
    <scope>NUCLEOTIDE SEQUENCE [LARGE SCALE GENOMIC DNA]</scope>
    <source>
        <strain evidence="8">Clostridium ultunense strain Esp</strain>
    </source>
</reference>
<evidence type="ECO:0000259" key="7">
    <source>
        <dbReference type="Pfam" id="PF16198"/>
    </source>
</evidence>
<evidence type="ECO:0000313" key="9">
    <source>
        <dbReference type="Proteomes" id="UP000245423"/>
    </source>
</evidence>
<dbReference type="PANTHER" id="PTHR13767">
    <property type="entry name" value="TRNA-PSEUDOURIDINE SYNTHASE"/>
    <property type="match status" value="1"/>
</dbReference>
<gene>
    <name evidence="5 8" type="primary">truB</name>
    <name evidence="8" type="ORF">CUESP1_1699</name>
</gene>
<feature type="domain" description="Pseudouridine synthase II N-terminal" evidence="6">
    <location>
        <begin position="23"/>
        <end position="171"/>
    </location>
</feature>
<evidence type="ECO:0000256" key="4">
    <source>
        <dbReference type="ARBA" id="ARBA00023235"/>
    </source>
</evidence>
<dbReference type="CDD" id="cd02573">
    <property type="entry name" value="PseudoU_synth_EcTruB"/>
    <property type="match status" value="1"/>
</dbReference>
<sequence length="297" mass="33551">MNGTINLFKPRGITSHDAVYNMRKILGIKKIGHTGTLDPNATGVLPLCIGKGTRISEYLLDVDKEYIGELILGMATDTQDIDGEIIDYSTKKVSEADIHIAFDRFIGEIEQVPPMYSALKKDGKKLYELARKGVIVERPPRKVKVYDLKIYNIIDNKKIIFYVKCSRGTYIRTLCHDIGELLGTYGYMSYLIRTGVGAFNIKDSYSFDYIKSLNRSELKSIICPIDQSISHMDALFVENRFYNGLINGNILPIGNNIIESYPINSPTRIYCNNTFVGIGRIIIKNHIPNIKIDKVLI</sequence>
<dbReference type="GO" id="GO:0160148">
    <property type="term" value="F:tRNA pseudouridine(55) synthase activity"/>
    <property type="evidence" value="ECO:0007669"/>
    <property type="project" value="UniProtKB-EC"/>
</dbReference>
<comment type="catalytic activity">
    <reaction evidence="1 5">
        <text>uridine(55) in tRNA = pseudouridine(55) in tRNA</text>
        <dbReference type="Rhea" id="RHEA:42532"/>
        <dbReference type="Rhea" id="RHEA-COMP:10101"/>
        <dbReference type="Rhea" id="RHEA-COMP:10102"/>
        <dbReference type="ChEBI" id="CHEBI:65314"/>
        <dbReference type="ChEBI" id="CHEBI:65315"/>
        <dbReference type="EC" id="5.4.99.25"/>
    </reaction>
</comment>
<dbReference type="EC" id="5.4.99.25" evidence="5"/>
<dbReference type="InterPro" id="IPR020103">
    <property type="entry name" value="PsdUridine_synth_cat_dom_sf"/>
</dbReference>
<dbReference type="Gene3D" id="3.30.2350.10">
    <property type="entry name" value="Pseudouridine synthase"/>
    <property type="match status" value="1"/>
</dbReference>
<evidence type="ECO:0000256" key="2">
    <source>
        <dbReference type="ARBA" id="ARBA00005642"/>
    </source>
</evidence>
<dbReference type="HOGENOM" id="CLU_032087_0_2_9"/>
<dbReference type="GO" id="GO:1990481">
    <property type="term" value="P:mRNA pseudouridine synthesis"/>
    <property type="evidence" value="ECO:0007669"/>
    <property type="project" value="TreeGrafter"/>
</dbReference>
<evidence type="ECO:0000256" key="3">
    <source>
        <dbReference type="ARBA" id="ARBA00022694"/>
    </source>
</evidence>
<protein>
    <recommendedName>
        <fullName evidence="5">tRNA pseudouridine synthase B</fullName>
        <ecNumber evidence="5">5.4.99.25</ecNumber>
    </recommendedName>
    <alternativeName>
        <fullName evidence="5">tRNA pseudouridine(55) synthase</fullName>
        <shortName evidence="5">Psi55 synthase</shortName>
    </alternativeName>
    <alternativeName>
        <fullName evidence="5">tRNA pseudouridylate synthase</fullName>
    </alternativeName>
    <alternativeName>
        <fullName evidence="5">tRNA-uridine isomerase</fullName>
    </alternativeName>
</protein>
<feature type="active site" description="Nucleophile" evidence="5">
    <location>
        <position position="38"/>
    </location>
</feature>
<dbReference type="Proteomes" id="UP000245423">
    <property type="component" value="Chromosome 1"/>
</dbReference>
<evidence type="ECO:0000256" key="5">
    <source>
        <dbReference type="HAMAP-Rule" id="MF_01080"/>
    </source>
</evidence>
<dbReference type="OrthoDB" id="9802309at2"/>
<dbReference type="HAMAP" id="MF_01080">
    <property type="entry name" value="TruB_bact"/>
    <property type="match status" value="1"/>
</dbReference>
<dbReference type="FunFam" id="3.30.2350.10:FF:000011">
    <property type="entry name" value="tRNA pseudouridine synthase B"/>
    <property type="match status" value="1"/>
</dbReference>
<comment type="function">
    <text evidence="5">Responsible for synthesis of pseudouridine from uracil-55 in the psi GC loop of transfer RNAs.</text>
</comment>
<dbReference type="EMBL" id="LT669839">
    <property type="protein sequence ID" value="SHD77062.1"/>
    <property type="molecule type" value="Genomic_DNA"/>
</dbReference>
<dbReference type="InterPro" id="IPR014780">
    <property type="entry name" value="tRNA_psdUridine_synth_TruB"/>
</dbReference>
<evidence type="ECO:0000256" key="1">
    <source>
        <dbReference type="ARBA" id="ARBA00000385"/>
    </source>
</evidence>
<organism evidence="8 9">
    <name type="scientific">[Clostridium] ultunense Esp</name>
    <dbReference type="NCBI Taxonomy" id="1288971"/>
    <lineage>
        <taxon>Bacteria</taxon>
        <taxon>Bacillati</taxon>
        <taxon>Bacillota</taxon>
        <taxon>Tissierellia</taxon>
        <taxon>Tissierellales</taxon>
        <taxon>Tepidimicrobiaceae</taxon>
        <taxon>Schnuerera</taxon>
    </lineage>
</organism>
<evidence type="ECO:0000313" key="8">
    <source>
        <dbReference type="EMBL" id="SHD77062.1"/>
    </source>
</evidence>
<keyword evidence="9" id="KW-1185">Reference proteome</keyword>
<dbReference type="InterPro" id="IPR032819">
    <property type="entry name" value="TruB_C"/>
</dbReference>
<keyword evidence="3 5" id="KW-0819">tRNA processing</keyword>
<dbReference type="RefSeq" id="WP_005582707.1">
    <property type="nucleotide sequence ID" value="NZ_LT669839.1"/>
</dbReference>
<dbReference type="InterPro" id="IPR002501">
    <property type="entry name" value="PsdUridine_synth_N"/>
</dbReference>
<dbReference type="GO" id="GO:0003723">
    <property type="term" value="F:RNA binding"/>
    <property type="evidence" value="ECO:0007669"/>
    <property type="project" value="InterPro"/>
</dbReference>
<dbReference type="AlphaFoldDB" id="M1Z645"/>
<dbReference type="Pfam" id="PF01509">
    <property type="entry name" value="TruB_N"/>
    <property type="match status" value="1"/>
</dbReference>
<dbReference type="PANTHER" id="PTHR13767:SF2">
    <property type="entry name" value="PSEUDOURIDYLATE SYNTHASE TRUB1"/>
    <property type="match status" value="1"/>
</dbReference>
<dbReference type="SUPFAM" id="SSF55120">
    <property type="entry name" value="Pseudouridine synthase"/>
    <property type="match status" value="1"/>
</dbReference>
<accession>M1Z645</accession>
<comment type="similarity">
    <text evidence="2 5">Belongs to the pseudouridine synthase TruB family. Type 1 subfamily.</text>
</comment>
<dbReference type="Pfam" id="PF16198">
    <property type="entry name" value="TruB_C_2"/>
    <property type="match status" value="1"/>
</dbReference>
<proteinExistence type="inferred from homology"/>